<gene>
    <name evidence="1" type="ORF">H2198_007879</name>
</gene>
<comment type="caution">
    <text evidence="1">The sequence shown here is derived from an EMBL/GenBank/DDBJ whole genome shotgun (WGS) entry which is preliminary data.</text>
</comment>
<keyword evidence="2" id="KW-1185">Reference proteome</keyword>
<sequence>MCGRKHQRRAYGACNGAPAYLPHSHSSTVGVAGVIEAIQQIRLGGATARPAAHHDTQSLPKPVSQQQTQGVIYTPASTVVGDDERTHSEKDGLEMPPTYDESVDGDRLATRNTPMDNKHPMEMPEPMYQTQSVEDQYHQQQLPRANGGALGVLAAELTQFQSALTSYREGACGGRGRTKRAAKHLVHEMYAAEMARRQAETGRLVCGERKQIKRDLKPVKQMLKSAVWEAKSQRRG</sequence>
<name>A0ACC2ZYU4_9EURO</name>
<evidence type="ECO:0000313" key="2">
    <source>
        <dbReference type="Proteomes" id="UP001172386"/>
    </source>
</evidence>
<proteinExistence type="predicted"/>
<evidence type="ECO:0000313" key="1">
    <source>
        <dbReference type="EMBL" id="KAJ9652877.1"/>
    </source>
</evidence>
<dbReference type="Proteomes" id="UP001172386">
    <property type="component" value="Unassembled WGS sequence"/>
</dbReference>
<organism evidence="1 2">
    <name type="scientific">Neophaeococcomyces mojaviensis</name>
    <dbReference type="NCBI Taxonomy" id="3383035"/>
    <lineage>
        <taxon>Eukaryota</taxon>
        <taxon>Fungi</taxon>
        <taxon>Dikarya</taxon>
        <taxon>Ascomycota</taxon>
        <taxon>Pezizomycotina</taxon>
        <taxon>Eurotiomycetes</taxon>
        <taxon>Chaetothyriomycetidae</taxon>
        <taxon>Chaetothyriales</taxon>
        <taxon>Chaetothyriales incertae sedis</taxon>
        <taxon>Neophaeococcomyces</taxon>
    </lineage>
</organism>
<reference evidence="1" key="1">
    <citation type="submission" date="2022-10" db="EMBL/GenBank/DDBJ databases">
        <title>Culturing micro-colonial fungi from biological soil crusts in the Mojave desert and describing Neophaeococcomyces mojavensis, and introducing the new genera and species Taxawa tesnikishii.</title>
        <authorList>
            <person name="Kurbessoian T."/>
            <person name="Stajich J.E."/>
        </authorList>
    </citation>
    <scope>NUCLEOTIDE SEQUENCE</scope>
    <source>
        <strain evidence="1">JES_112</strain>
    </source>
</reference>
<accession>A0ACC2ZYU4</accession>
<protein>
    <submittedName>
        <fullName evidence="1">Uncharacterized protein</fullName>
    </submittedName>
</protein>
<dbReference type="EMBL" id="JAPDRQ010000178">
    <property type="protein sequence ID" value="KAJ9652877.1"/>
    <property type="molecule type" value="Genomic_DNA"/>
</dbReference>